<dbReference type="AlphaFoldDB" id="A0AAP3DGC2"/>
<evidence type="ECO:0000313" key="3">
    <source>
        <dbReference type="EMBL" id="MCZ0806585.1"/>
    </source>
</evidence>
<gene>
    <name evidence="3" type="ORF">O0554_06575</name>
</gene>
<evidence type="ECO:0000313" key="4">
    <source>
        <dbReference type="Proteomes" id="UP001077662"/>
    </source>
</evidence>
<dbReference type="RefSeq" id="WP_258433142.1">
    <property type="nucleotide sequence ID" value="NZ_JANSGW010000007.1"/>
</dbReference>
<dbReference type="Proteomes" id="UP001077662">
    <property type="component" value="Unassembled WGS sequence"/>
</dbReference>
<organism evidence="3 4">
    <name type="scientific">Brevibacillus laterosporus</name>
    <name type="common">Bacillus laterosporus</name>
    <dbReference type="NCBI Taxonomy" id="1465"/>
    <lineage>
        <taxon>Bacteria</taxon>
        <taxon>Bacillati</taxon>
        <taxon>Bacillota</taxon>
        <taxon>Bacilli</taxon>
        <taxon>Bacillales</taxon>
        <taxon>Paenibacillaceae</taxon>
        <taxon>Brevibacillus</taxon>
    </lineage>
</organism>
<feature type="domain" description="DUF418" evidence="2">
    <location>
        <begin position="24"/>
        <end position="194"/>
    </location>
</feature>
<dbReference type="PANTHER" id="PTHR30590">
    <property type="entry name" value="INNER MEMBRANE PROTEIN"/>
    <property type="match status" value="1"/>
</dbReference>
<comment type="caution">
    <text evidence="3">The sequence shown here is derived from an EMBL/GenBank/DDBJ whole genome shotgun (WGS) entry which is preliminary data.</text>
</comment>
<protein>
    <submittedName>
        <fullName evidence="3">DUF418 domain-containing protein</fullName>
    </submittedName>
</protein>
<name>A0AAP3DGC2_BRELA</name>
<feature type="transmembrane region" description="Helical" evidence="1">
    <location>
        <begin position="128"/>
        <end position="148"/>
    </location>
</feature>
<proteinExistence type="predicted"/>
<dbReference type="Pfam" id="PF04235">
    <property type="entry name" value="DUF418"/>
    <property type="match status" value="1"/>
</dbReference>
<keyword evidence="1" id="KW-0472">Membrane</keyword>
<keyword evidence="1" id="KW-0812">Transmembrane</keyword>
<dbReference type="PANTHER" id="PTHR30590:SF3">
    <property type="entry name" value="HYPOTHETICAL MEMBRANE SPANNING PROTEIN"/>
    <property type="match status" value="1"/>
</dbReference>
<dbReference type="EMBL" id="JAPTNE010000007">
    <property type="protein sequence ID" value="MCZ0806585.1"/>
    <property type="molecule type" value="Genomic_DNA"/>
</dbReference>
<keyword evidence="1" id="KW-1133">Transmembrane helix</keyword>
<reference evidence="3" key="1">
    <citation type="submission" date="2022-09" db="EMBL/GenBank/DDBJ databases">
        <title>Genome analysis and characterization of larvicidal activity of Brevibacillus strains.</title>
        <authorList>
            <person name="Patrusheva E.V."/>
            <person name="Izotova A.O."/>
            <person name="Toshchakov S.V."/>
            <person name="Sineoky S.P."/>
        </authorList>
    </citation>
    <scope>NUCLEOTIDE SEQUENCE</scope>
    <source>
        <strain evidence="3">VKPM_B-13247</strain>
    </source>
</reference>
<dbReference type="InterPro" id="IPR007349">
    <property type="entry name" value="DUF418"/>
</dbReference>
<accession>A0AAP3DGC2</accession>
<dbReference type="InterPro" id="IPR052529">
    <property type="entry name" value="Bact_Transport_Assoc"/>
</dbReference>
<feature type="transmembrane region" description="Helical" evidence="1">
    <location>
        <begin position="84"/>
        <end position="108"/>
    </location>
</feature>
<evidence type="ECO:0000259" key="2">
    <source>
        <dbReference type="Pfam" id="PF04235"/>
    </source>
</evidence>
<sequence length="208" mass="23691">MVACFFAIKALITLPLMLIGLAAGQYRFFEHISEKSKQIAMFTGIMLFISIAGILYQYSQVPASPFPPMVLGGTGDPTIEQANYFLQIGIMIGPVISSVYVGIMILLLQCKFAQILLLPLKTYGRMALTNYLGQTFLLLAIAHLCNLFEHITYIQSFLLCVVIYVIQILFSMIWMRFFTMGPIEWGWRVVTYWKVPHLRKNRSLHHVS</sequence>
<feature type="transmembrane region" description="Helical" evidence="1">
    <location>
        <begin position="6"/>
        <end position="27"/>
    </location>
</feature>
<evidence type="ECO:0000256" key="1">
    <source>
        <dbReference type="SAM" id="Phobius"/>
    </source>
</evidence>
<feature type="transmembrane region" description="Helical" evidence="1">
    <location>
        <begin position="39"/>
        <end position="59"/>
    </location>
</feature>
<feature type="transmembrane region" description="Helical" evidence="1">
    <location>
        <begin position="154"/>
        <end position="175"/>
    </location>
</feature>